<sequence length="516" mass="53702">MKGACAALLLAMLAAAPEARAETGWPCGTPAPAVPDASWLWSGARYRADWRGDPAIVNLATAIARRAMPEGEAVTRLTAFAARQSAPAEAMALLGSALIDTQGAELRLVTGGIGRFNVRQAQLAARIEAGYRQTDTAQQNADLQEQIRWDTTIFEDRQRLLPTMCSIPGAITRRLGVLLAAARNAAGVLASDAGYLVYATNELAGEVSILDPARQVEIGRIAIGKRPRGLVASPDHRTLYVAVSGSPIGGPGVDESTLPPPDKAADGIAVVDLATRKVVRTLRGVSDPEQIAISPDGARLFVSSEDAGELLTLDTQGRVLSRLAVGRQPEGVNLAPDGRSLLATSEEDNAVSLVHFSASGAQTIAATLPVGQQPRSSAFLPDGRAVVGGEFDASLTILSTGKTPRVLRTIHLAPEERPMSVKAGPVADGTVYVTTGRGGKMLKIDTTDARAQAPVLAAASVGERPWGLALSPDGTTGYTANGPGEDITVVDLRTMRVVGKIASPGGPWGIIAVPTR</sequence>
<evidence type="ECO:0008006" key="4">
    <source>
        <dbReference type="Google" id="ProtNLM"/>
    </source>
</evidence>
<dbReference type="Proteomes" id="UP001187221">
    <property type="component" value="Unassembled WGS sequence"/>
</dbReference>
<dbReference type="InterPro" id="IPR051200">
    <property type="entry name" value="Host-pathogen_enzymatic-act"/>
</dbReference>
<feature type="chain" id="PRO_5046142202" description="YncE family protein" evidence="1">
    <location>
        <begin position="22"/>
        <end position="516"/>
    </location>
</feature>
<dbReference type="PANTHER" id="PTHR47197">
    <property type="entry name" value="PROTEIN NIRF"/>
    <property type="match status" value="1"/>
</dbReference>
<dbReference type="PANTHER" id="PTHR47197:SF3">
    <property type="entry name" value="DIHYDRO-HEME D1 DEHYDROGENASE"/>
    <property type="match status" value="1"/>
</dbReference>
<comment type="caution">
    <text evidence="2">The sequence shown here is derived from an EMBL/GenBank/DDBJ whole genome shotgun (WGS) entry which is preliminary data.</text>
</comment>
<dbReference type="Gene3D" id="2.130.10.10">
    <property type="entry name" value="YVTN repeat-like/Quinoprotein amine dehydrogenase"/>
    <property type="match status" value="3"/>
</dbReference>
<dbReference type="InterPro" id="IPR015943">
    <property type="entry name" value="WD40/YVTN_repeat-like_dom_sf"/>
</dbReference>
<keyword evidence="3" id="KW-1185">Reference proteome</keyword>
<keyword evidence="1" id="KW-0732">Signal</keyword>
<evidence type="ECO:0000256" key="1">
    <source>
        <dbReference type="SAM" id="SignalP"/>
    </source>
</evidence>
<evidence type="ECO:0000313" key="2">
    <source>
        <dbReference type="EMBL" id="GMM59618.1"/>
    </source>
</evidence>
<name>A0ABQ6P2Z2_9SPHN</name>
<dbReference type="EMBL" id="BTFW01000001">
    <property type="protein sequence ID" value="GMM59618.1"/>
    <property type="molecule type" value="Genomic_DNA"/>
</dbReference>
<organism evidence="2 3">
    <name type="scientific">Novosphingobium pituita</name>
    <dbReference type="NCBI Taxonomy" id="3056842"/>
    <lineage>
        <taxon>Bacteria</taxon>
        <taxon>Pseudomonadati</taxon>
        <taxon>Pseudomonadota</taxon>
        <taxon>Alphaproteobacteria</taxon>
        <taxon>Sphingomonadales</taxon>
        <taxon>Sphingomonadaceae</taxon>
        <taxon>Novosphingobium</taxon>
    </lineage>
</organism>
<dbReference type="InterPro" id="IPR011045">
    <property type="entry name" value="N2O_reductase_N"/>
</dbReference>
<protein>
    <recommendedName>
        <fullName evidence="4">YncE family protein</fullName>
    </recommendedName>
</protein>
<accession>A0ABQ6P2Z2</accession>
<dbReference type="SUPFAM" id="SSF50974">
    <property type="entry name" value="Nitrous oxide reductase, N-terminal domain"/>
    <property type="match status" value="1"/>
</dbReference>
<proteinExistence type="predicted"/>
<reference evidence="2 3" key="1">
    <citation type="submission" date="2023-06" db="EMBL/GenBank/DDBJ databases">
        <title>Draft genome sequence of Novosphingobium sp. strain IK01.</title>
        <authorList>
            <person name="Hatamoto M."/>
            <person name="Ikarashi T."/>
            <person name="Yamaguchi T."/>
        </authorList>
    </citation>
    <scope>NUCLEOTIDE SEQUENCE [LARGE SCALE GENOMIC DNA]</scope>
    <source>
        <strain evidence="2 3">IK01</strain>
    </source>
</reference>
<evidence type="ECO:0000313" key="3">
    <source>
        <dbReference type="Proteomes" id="UP001187221"/>
    </source>
</evidence>
<gene>
    <name evidence="2" type="ORF">NUTIK01_03950</name>
</gene>
<feature type="signal peptide" evidence="1">
    <location>
        <begin position="1"/>
        <end position="21"/>
    </location>
</feature>
<dbReference type="RefSeq" id="WP_317973470.1">
    <property type="nucleotide sequence ID" value="NZ_BTFW01000001.1"/>
</dbReference>